<dbReference type="InterPro" id="IPR001932">
    <property type="entry name" value="PPM-type_phosphatase-like_dom"/>
</dbReference>
<dbReference type="PANTHER" id="PTHR43156">
    <property type="entry name" value="STAGE II SPORULATION PROTEIN E-RELATED"/>
    <property type="match status" value="1"/>
</dbReference>
<dbReference type="SMART" id="SM00091">
    <property type="entry name" value="PAS"/>
    <property type="match status" value="2"/>
</dbReference>
<dbReference type="InterPro" id="IPR035965">
    <property type="entry name" value="PAS-like_dom_sf"/>
</dbReference>
<keyword evidence="1" id="KW-0378">Hydrolase</keyword>
<keyword evidence="5" id="KW-1185">Reference proteome</keyword>
<dbReference type="Pfam" id="PF07228">
    <property type="entry name" value="SpoIIE"/>
    <property type="match status" value="1"/>
</dbReference>
<dbReference type="InterPro" id="IPR003018">
    <property type="entry name" value="GAF"/>
</dbReference>
<feature type="domain" description="PAS" evidence="3">
    <location>
        <begin position="32"/>
        <end position="87"/>
    </location>
</feature>
<dbReference type="SMART" id="SM00331">
    <property type="entry name" value="PP2C_SIG"/>
    <property type="match status" value="1"/>
</dbReference>
<dbReference type="Pfam" id="PF08448">
    <property type="entry name" value="PAS_4"/>
    <property type="match status" value="2"/>
</dbReference>
<dbReference type="SUPFAM" id="SSF81606">
    <property type="entry name" value="PP2C-like"/>
    <property type="match status" value="1"/>
</dbReference>
<dbReference type="InterPro" id="IPR052016">
    <property type="entry name" value="Bact_Sigma-Reg"/>
</dbReference>
<evidence type="ECO:0000259" key="3">
    <source>
        <dbReference type="PROSITE" id="PS50112"/>
    </source>
</evidence>
<dbReference type="RefSeq" id="WP_344361847.1">
    <property type="nucleotide sequence ID" value="NZ_BAAASR010000018.1"/>
</dbReference>
<gene>
    <name evidence="4" type="ORF">GCM10010393_33920</name>
</gene>
<dbReference type="PANTHER" id="PTHR43156:SF2">
    <property type="entry name" value="STAGE II SPORULATION PROTEIN E"/>
    <property type="match status" value="1"/>
</dbReference>
<evidence type="ECO:0000313" key="5">
    <source>
        <dbReference type="Proteomes" id="UP001499942"/>
    </source>
</evidence>
<evidence type="ECO:0000313" key="4">
    <source>
        <dbReference type="EMBL" id="GAA2498875.1"/>
    </source>
</evidence>
<organism evidence="4 5">
    <name type="scientific">Streptomyces gobitricini</name>
    <dbReference type="NCBI Taxonomy" id="68211"/>
    <lineage>
        <taxon>Bacteria</taxon>
        <taxon>Bacillati</taxon>
        <taxon>Actinomycetota</taxon>
        <taxon>Actinomycetes</taxon>
        <taxon>Kitasatosporales</taxon>
        <taxon>Streptomycetaceae</taxon>
        <taxon>Streptomyces</taxon>
    </lineage>
</organism>
<comment type="caution">
    <text evidence="4">The sequence shown here is derived from an EMBL/GenBank/DDBJ whole genome shotgun (WGS) entry which is preliminary data.</text>
</comment>
<reference evidence="5" key="1">
    <citation type="journal article" date="2019" name="Int. J. Syst. Evol. Microbiol.">
        <title>The Global Catalogue of Microorganisms (GCM) 10K type strain sequencing project: providing services to taxonomists for standard genome sequencing and annotation.</title>
        <authorList>
            <consortium name="The Broad Institute Genomics Platform"/>
            <consortium name="The Broad Institute Genome Sequencing Center for Infectious Disease"/>
            <person name="Wu L."/>
            <person name="Ma J."/>
        </authorList>
    </citation>
    <scope>NUCLEOTIDE SEQUENCE [LARGE SCALE GENOMIC DNA]</scope>
    <source>
        <strain evidence="5">JCM 5062</strain>
    </source>
</reference>
<dbReference type="InterPro" id="IPR013656">
    <property type="entry name" value="PAS_4"/>
</dbReference>
<dbReference type="Proteomes" id="UP001499942">
    <property type="component" value="Unassembled WGS sequence"/>
</dbReference>
<dbReference type="SMART" id="SM00065">
    <property type="entry name" value="GAF"/>
    <property type="match status" value="1"/>
</dbReference>
<dbReference type="InterPro" id="IPR029016">
    <property type="entry name" value="GAF-like_dom_sf"/>
</dbReference>
<dbReference type="PROSITE" id="PS50112">
    <property type="entry name" value="PAS"/>
    <property type="match status" value="1"/>
</dbReference>
<dbReference type="InterPro" id="IPR000014">
    <property type="entry name" value="PAS"/>
</dbReference>
<dbReference type="SUPFAM" id="SSF55781">
    <property type="entry name" value="GAF domain-like"/>
    <property type="match status" value="1"/>
</dbReference>
<evidence type="ECO:0000256" key="2">
    <source>
        <dbReference type="SAM" id="MobiDB-lite"/>
    </source>
</evidence>
<dbReference type="Pfam" id="PF01590">
    <property type="entry name" value="GAF"/>
    <property type="match status" value="1"/>
</dbReference>
<dbReference type="Gene3D" id="3.60.40.10">
    <property type="entry name" value="PPM-type phosphatase domain"/>
    <property type="match status" value="1"/>
</dbReference>
<accession>A0ABP5ZHF3</accession>
<protein>
    <submittedName>
        <fullName evidence="4">SpoIIE family protein phosphatase</fullName>
    </submittedName>
</protein>
<dbReference type="NCBIfam" id="TIGR00229">
    <property type="entry name" value="sensory_box"/>
    <property type="match status" value="2"/>
</dbReference>
<proteinExistence type="predicted"/>
<dbReference type="SUPFAM" id="SSF55785">
    <property type="entry name" value="PYP-like sensor domain (PAS domain)"/>
    <property type="match status" value="2"/>
</dbReference>
<dbReference type="EMBL" id="BAAASR010000018">
    <property type="protein sequence ID" value="GAA2498875.1"/>
    <property type="molecule type" value="Genomic_DNA"/>
</dbReference>
<dbReference type="CDD" id="cd00130">
    <property type="entry name" value="PAS"/>
    <property type="match status" value="2"/>
</dbReference>
<feature type="compositionally biased region" description="Basic residues" evidence="2">
    <location>
        <begin position="699"/>
        <end position="710"/>
    </location>
</feature>
<dbReference type="Gene3D" id="3.30.450.40">
    <property type="match status" value="1"/>
</dbReference>
<feature type="region of interest" description="Disordered" evidence="2">
    <location>
        <begin position="686"/>
        <end position="710"/>
    </location>
</feature>
<evidence type="ECO:0000256" key="1">
    <source>
        <dbReference type="ARBA" id="ARBA00022801"/>
    </source>
</evidence>
<dbReference type="InterPro" id="IPR036457">
    <property type="entry name" value="PPM-type-like_dom_sf"/>
</dbReference>
<name>A0ABP5ZHF3_9ACTN</name>
<sequence>MDTHESNSGAPDQPLIAAGYAGVLRDLLPIALWRTDADGHVVEWSLAARDVLGHPPTEILGRHAKPVLVPEAHWELAERLARRVRAGDAVVATLPVRHRDGHLVPMEMWICPAADRRGRTGILVIAVETSEVLHMRDSLAALQGLFSQSPIGLALLGPDLRFLRVNEALARMNGVPARDHLGKRLGEVAPGINAAALEAVMRQVLERGEAVVDVRRTGHTPADPGRERTWSCSYAPLLDGAGRRLGVVASLIDITDGQRAQVEAERARHRFALLAEAGTRIGTTLDLRRTAEEVGHVLVPRLADSADVHLREEVLEPDEATASTHGVVRRVAITFNDPAAPAEALAAGLTYRIPPGSVYERVIAEGRPINLYQTDIPALVTDPREERLRTYLGTRLGSARLVPLVARGKVLGAVVVTRTRSREPFDDQDCVLIDELVARAALNIDNALMYTSQREAALTLQRSLTSSALPDVAGLELTGRYLPASDHEVGGDWFDAIALPRGRTGLVIGDVMGHGIHAAAVMGQLRTAVRTLARHDVPPARMLVSLDAAVADLGDNEMATCVYAVHDPATGECVIARAGHPPPAVTDARGAVTFLDGPPGTPLGTGVRDFRTEHVPLGPGSLLVLYTDGLIEARDRDLDQGMEQLAGSLRHPERPLDEICDRLLGRLLPVAAQDDVAVLLARAGRTPGAPTGRTAGHDHPHHSEHKVRGW</sequence>
<dbReference type="Gene3D" id="3.30.450.20">
    <property type="entry name" value="PAS domain"/>
    <property type="match status" value="2"/>
</dbReference>